<evidence type="ECO:0000256" key="3">
    <source>
        <dbReference type="SAM" id="MobiDB-lite"/>
    </source>
</evidence>
<evidence type="ECO:0000313" key="5">
    <source>
        <dbReference type="EMBL" id="GEK83672.1"/>
    </source>
</evidence>
<dbReference type="GO" id="GO:0005829">
    <property type="term" value="C:cytosol"/>
    <property type="evidence" value="ECO:0007669"/>
    <property type="project" value="TreeGrafter"/>
</dbReference>
<reference evidence="5 7" key="1">
    <citation type="submission" date="2019-07" db="EMBL/GenBank/DDBJ databases">
        <title>Whole genome shotgun sequence of Frigoribacterium faeni NBRC 103066.</title>
        <authorList>
            <person name="Hosoyama A."/>
            <person name="Uohara A."/>
            <person name="Ohji S."/>
            <person name="Ichikawa N."/>
        </authorList>
    </citation>
    <scope>NUCLEOTIDE SEQUENCE [LARGE SCALE GENOMIC DNA]</scope>
    <source>
        <strain evidence="5 7">NBRC 103066</strain>
    </source>
</reference>
<dbReference type="Proteomes" id="UP000522688">
    <property type="component" value="Unassembled WGS sequence"/>
</dbReference>
<dbReference type="GO" id="GO:0050661">
    <property type="term" value="F:NADP binding"/>
    <property type="evidence" value="ECO:0007669"/>
    <property type="project" value="TreeGrafter"/>
</dbReference>
<dbReference type="NCBIfam" id="NF001311">
    <property type="entry name" value="PRK00258.1-3"/>
    <property type="match status" value="1"/>
</dbReference>
<keyword evidence="2" id="KW-0057">Aromatic amino acid biosynthesis</keyword>
<evidence type="ECO:0000259" key="4">
    <source>
        <dbReference type="Pfam" id="PF08501"/>
    </source>
</evidence>
<protein>
    <submittedName>
        <fullName evidence="5">Shikimate 5-dehydrogenase</fullName>
    </submittedName>
    <submittedName>
        <fullName evidence="6">Shikimate dehydrogenase</fullName>
        <ecNumber evidence="6">1.1.1.25</ecNumber>
    </submittedName>
</protein>
<dbReference type="InterPro" id="IPR022893">
    <property type="entry name" value="Shikimate_DH_fam"/>
</dbReference>
<sequence>MTTARRSLAVLGSPIGHSLSPTLHAAAYETLGLPFDYGRAEVESGSLAGFVDSLDPSWLGLSLTMPLKREVLPLLDTVSPLASRLGVANTVVFDAEGRRHGHNTDVDGIVRSVELRHDARPTAATILGGGATAASALFSAWRLGARSISIRLRDPRRAGDLTALAADLGVEVDVAPLDELASSEPLDFVVSTLPGGAADDLPIRPRDADSVLVDVAYEPWPTRLASRWADGGGIVLSGLDMLVEQALSQVLLFRAGATAGATATVGDDGDGDAPLDETRDAVRVREAMRRAVGLADRPTRASSTRASSTPVGGGTPS</sequence>
<keyword evidence="7" id="KW-1185">Reference proteome</keyword>
<accession>A0A7W3JK90</accession>
<dbReference type="GO" id="GO:0009073">
    <property type="term" value="P:aromatic amino acid family biosynthetic process"/>
    <property type="evidence" value="ECO:0007669"/>
    <property type="project" value="UniProtKB-KW"/>
</dbReference>
<evidence type="ECO:0000313" key="6">
    <source>
        <dbReference type="EMBL" id="MBA8814234.1"/>
    </source>
</evidence>
<evidence type="ECO:0000313" key="8">
    <source>
        <dbReference type="Proteomes" id="UP000522688"/>
    </source>
</evidence>
<dbReference type="GO" id="GO:0009423">
    <property type="term" value="P:chorismate biosynthetic process"/>
    <property type="evidence" value="ECO:0007669"/>
    <property type="project" value="TreeGrafter"/>
</dbReference>
<keyword evidence="6" id="KW-0560">Oxidoreductase</keyword>
<gene>
    <name evidence="5" type="primary">aroE</name>
    <name evidence="6" type="ORF">FB463_002500</name>
    <name evidence="5" type="ORF">FFA01_19810</name>
</gene>
<dbReference type="RefSeq" id="WP_208720888.1">
    <property type="nucleotide sequence ID" value="NZ_BAAAHR010000007.1"/>
</dbReference>
<dbReference type="Gene3D" id="3.40.50.720">
    <property type="entry name" value="NAD(P)-binding Rossmann-like Domain"/>
    <property type="match status" value="1"/>
</dbReference>
<dbReference type="EMBL" id="JACGWW010000003">
    <property type="protein sequence ID" value="MBA8814234.1"/>
    <property type="molecule type" value="Genomic_DNA"/>
</dbReference>
<feature type="compositionally biased region" description="Low complexity" evidence="3">
    <location>
        <begin position="300"/>
        <end position="310"/>
    </location>
</feature>
<dbReference type="Proteomes" id="UP000321154">
    <property type="component" value="Unassembled WGS sequence"/>
</dbReference>
<name>A0A7W3JK90_9MICO</name>
<evidence type="ECO:0000256" key="1">
    <source>
        <dbReference type="ARBA" id="ARBA00004871"/>
    </source>
</evidence>
<dbReference type="GO" id="GO:0019632">
    <property type="term" value="P:shikimate metabolic process"/>
    <property type="evidence" value="ECO:0007669"/>
    <property type="project" value="TreeGrafter"/>
</dbReference>
<dbReference type="SUPFAM" id="SSF53223">
    <property type="entry name" value="Aminoacid dehydrogenase-like, N-terminal domain"/>
    <property type="match status" value="1"/>
</dbReference>
<feature type="domain" description="Shikimate dehydrogenase substrate binding N-terminal" evidence="4">
    <location>
        <begin position="10"/>
        <end position="91"/>
    </location>
</feature>
<organism evidence="6 8">
    <name type="scientific">Frigoribacterium faeni</name>
    <dbReference type="NCBI Taxonomy" id="145483"/>
    <lineage>
        <taxon>Bacteria</taxon>
        <taxon>Bacillati</taxon>
        <taxon>Actinomycetota</taxon>
        <taxon>Actinomycetes</taxon>
        <taxon>Micrococcales</taxon>
        <taxon>Microbacteriaceae</taxon>
        <taxon>Frigoribacterium</taxon>
    </lineage>
</organism>
<dbReference type="AlphaFoldDB" id="A0A7W3JK90"/>
<keyword evidence="2" id="KW-0028">Amino-acid biosynthesis</keyword>
<dbReference type="InterPro" id="IPR036291">
    <property type="entry name" value="NAD(P)-bd_dom_sf"/>
</dbReference>
<dbReference type="EC" id="1.1.1.25" evidence="6"/>
<evidence type="ECO:0000313" key="7">
    <source>
        <dbReference type="Proteomes" id="UP000321154"/>
    </source>
</evidence>
<reference evidence="6 8" key="2">
    <citation type="submission" date="2020-07" db="EMBL/GenBank/DDBJ databases">
        <title>Sequencing the genomes of 1000 actinobacteria strains.</title>
        <authorList>
            <person name="Klenk H.-P."/>
        </authorList>
    </citation>
    <scope>NUCLEOTIDE SEQUENCE [LARGE SCALE GENOMIC DNA]</scope>
    <source>
        <strain evidence="6 8">DSM 10309</strain>
    </source>
</reference>
<dbReference type="SUPFAM" id="SSF51735">
    <property type="entry name" value="NAD(P)-binding Rossmann-fold domains"/>
    <property type="match status" value="1"/>
</dbReference>
<proteinExistence type="predicted"/>
<dbReference type="PANTHER" id="PTHR21089">
    <property type="entry name" value="SHIKIMATE DEHYDROGENASE"/>
    <property type="match status" value="1"/>
</dbReference>
<dbReference type="CDD" id="cd01065">
    <property type="entry name" value="NAD_bind_Shikimate_DH"/>
    <property type="match status" value="1"/>
</dbReference>
<dbReference type="Gene3D" id="3.40.50.10860">
    <property type="entry name" value="Leucine Dehydrogenase, chain A, domain 1"/>
    <property type="match status" value="1"/>
</dbReference>
<comment type="caution">
    <text evidence="6">The sequence shown here is derived from an EMBL/GenBank/DDBJ whole genome shotgun (WGS) entry which is preliminary data.</text>
</comment>
<dbReference type="InterPro" id="IPR013708">
    <property type="entry name" value="Shikimate_DH-bd_N"/>
</dbReference>
<evidence type="ECO:0000256" key="2">
    <source>
        <dbReference type="ARBA" id="ARBA00023141"/>
    </source>
</evidence>
<dbReference type="PANTHER" id="PTHR21089:SF1">
    <property type="entry name" value="BIFUNCTIONAL 3-DEHYDROQUINATE DEHYDRATASE_SHIKIMATE DEHYDROGENASE, CHLOROPLASTIC"/>
    <property type="match status" value="1"/>
</dbReference>
<dbReference type="Pfam" id="PF08501">
    <property type="entry name" value="Shikimate_dh_N"/>
    <property type="match status" value="1"/>
</dbReference>
<dbReference type="EMBL" id="BJUV01000018">
    <property type="protein sequence ID" value="GEK83672.1"/>
    <property type="molecule type" value="Genomic_DNA"/>
</dbReference>
<comment type="pathway">
    <text evidence="1">Metabolic intermediate biosynthesis; chorismate biosynthesis; chorismate from D-erythrose 4-phosphate and phosphoenolpyruvate: step 4/7.</text>
</comment>
<dbReference type="InterPro" id="IPR046346">
    <property type="entry name" value="Aminoacid_DH-like_N_sf"/>
</dbReference>
<feature type="region of interest" description="Disordered" evidence="3">
    <location>
        <begin position="291"/>
        <end position="317"/>
    </location>
</feature>
<dbReference type="GO" id="GO:0004764">
    <property type="term" value="F:shikimate 3-dehydrogenase (NADP+) activity"/>
    <property type="evidence" value="ECO:0007669"/>
    <property type="project" value="UniProtKB-EC"/>
</dbReference>